<gene>
    <name evidence="3" type="ORF">SAMN06269185_0924</name>
</gene>
<evidence type="ECO:0000259" key="2">
    <source>
        <dbReference type="SMART" id="SM00849"/>
    </source>
</evidence>
<keyword evidence="4" id="KW-1185">Reference proteome</keyword>
<dbReference type="AlphaFoldDB" id="A0A285NDH4"/>
<name>A0A285NDH4_NATPI</name>
<dbReference type="SMART" id="SM00849">
    <property type="entry name" value="Lactamase_B"/>
    <property type="match status" value="1"/>
</dbReference>
<accession>A0A285NDH4</accession>
<dbReference type="SUPFAM" id="SSF56281">
    <property type="entry name" value="Metallo-hydrolase/oxidoreductase"/>
    <property type="match status" value="1"/>
</dbReference>
<proteinExistence type="predicted"/>
<evidence type="ECO:0000256" key="1">
    <source>
        <dbReference type="SAM" id="MobiDB-lite"/>
    </source>
</evidence>
<dbReference type="PANTHER" id="PTHR42951:SF4">
    <property type="entry name" value="ACYL-COENZYME A THIOESTERASE MBLAC2"/>
    <property type="match status" value="1"/>
</dbReference>
<sequence length="239" mass="25386">MRRRRLLDRRSGGGVVTTPLIDGAVWQLDLGMVNAFLVDDGEVTLVDAGTPRSPDDIRSSMAEIGYEPSDVDRVLITHYDLDHVGGITGLDLDAPIYVREPDASYVEGSASPSLTNRKGLFQRVVGVWLTPPDEPSHRIEDGDSIGGFDAHATPGHTAGHTAFVHEGLGIALVGDLVRGDDGVLSPSPSPMTRSTARNARSIRELAGRELDIDIVAMGHGDPVVEGGAAALADLARRLE</sequence>
<dbReference type="InterPro" id="IPR036866">
    <property type="entry name" value="RibonucZ/Hydroxyglut_hydro"/>
</dbReference>
<dbReference type="Gene3D" id="3.60.15.10">
    <property type="entry name" value="Ribonuclease Z/Hydroxyacylglutathione hydrolase-like"/>
    <property type="match status" value="1"/>
</dbReference>
<organism evidence="3 4">
    <name type="scientific">Natronoarchaeum philippinense</name>
    <dbReference type="NCBI Taxonomy" id="558529"/>
    <lineage>
        <taxon>Archaea</taxon>
        <taxon>Methanobacteriati</taxon>
        <taxon>Methanobacteriota</taxon>
        <taxon>Stenosarchaea group</taxon>
        <taxon>Halobacteria</taxon>
        <taxon>Halobacteriales</taxon>
        <taxon>Natronoarchaeaceae</taxon>
    </lineage>
</organism>
<dbReference type="InterPro" id="IPR050855">
    <property type="entry name" value="NDM-1-like"/>
</dbReference>
<dbReference type="InterPro" id="IPR001279">
    <property type="entry name" value="Metallo-B-lactamas"/>
</dbReference>
<protein>
    <submittedName>
        <fullName evidence="3">Glyoxylase, beta-lactamase superfamily II</fullName>
    </submittedName>
</protein>
<evidence type="ECO:0000313" key="3">
    <source>
        <dbReference type="EMBL" id="SNZ05691.1"/>
    </source>
</evidence>
<feature type="region of interest" description="Disordered" evidence="1">
    <location>
        <begin position="132"/>
        <end position="152"/>
    </location>
</feature>
<evidence type="ECO:0000313" key="4">
    <source>
        <dbReference type="Proteomes" id="UP000219453"/>
    </source>
</evidence>
<dbReference type="RefSeq" id="WP_245838499.1">
    <property type="nucleotide sequence ID" value="NZ_OBEJ01000001.1"/>
</dbReference>
<dbReference type="EMBL" id="OBEJ01000001">
    <property type="protein sequence ID" value="SNZ05691.1"/>
    <property type="molecule type" value="Genomic_DNA"/>
</dbReference>
<reference evidence="3 4" key="1">
    <citation type="submission" date="2017-09" db="EMBL/GenBank/DDBJ databases">
        <authorList>
            <person name="Ehlers B."/>
            <person name="Leendertz F.H."/>
        </authorList>
    </citation>
    <scope>NUCLEOTIDE SEQUENCE [LARGE SCALE GENOMIC DNA]</scope>
    <source>
        <strain evidence="3 4">DSM 27208</strain>
    </source>
</reference>
<dbReference type="CDD" id="cd07721">
    <property type="entry name" value="yflN-like_MBL-fold"/>
    <property type="match status" value="1"/>
</dbReference>
<feature type="domain" description="Metallo-beta-lactamase" evidence="2">
    <location>
        <begin position="32"/>
        <end position="219"/>
    </location>
</feature>
<dbReference type="Proteomes" id="UP000219453">
    <property type="component" value="Unassembled WGS sequence"/>
</dbReference>
<dbReference type="PANTHER" id="PTHR42951">
    <property type="entry name" value="METALLO-BETA-LACTAMASE DOMAIN-CONTAINING"/>
    <property type="match status" value="1"/>
</dbReference>
<dbReference type="Pfam" id="PF00753">
    <property type="entry name" value="Lactamase_B"/>
    <property type="match status" value="1"/>
</dbReference>